<comment type="similarity">
    <text evidence="2">Belongs to the cytochrome P450 family.</text>
</comment>
<protein>
    <recommendedName>
        <fullName evidence="11">Cytochrome P450</fullName>
    </recommendedName>
</protein>
<dbReference type="OrthoDB" id="3945418at2759"/>
<dbReference type="Proteomes" id="UP000248340">
    <property type="component" value="Unassembled WGS sequence"/>
</dbReference>
<evidence type="ECO:0000313" key="10">
    <source>
        <dbReference type="Proteomes" id="UP000248340"/>
    </source>
</evidence>
<evidence type="ECO:0000256" key="3">
    <source>
        <dbReference type="ARBA" id="ARBA00022617"/>
    </source>
</evidence>
<keyword evidence="5" id="KW-0560">Oxidoreductase</keyword>
<dbReference type="VEuPathDB" id="FungiDB:BO82DRAFT_288650"/>
<keyword evidence="6" id="KW-0408">Iron</keyword>
<proteinExistence type="inferred from homology"/>
<dbReference type="RefSeq" id="XP_025489728.1">
    <property type="nucleotide sequence ID" value="XM_025631622.1"/>
</dbReference>
<keyword evidence="4" id="KW-0479">Metal-binding</keyword>
<feature type="compositionally biased region" description="Low complexity" evidence="8">
    <location>
        <begin position="167"/>
        <end position="176"/>
    </location>
</feature>
<evidence type="ECO:0000256" key="2">
    <source>
        <dbReference type="ARBA" id="ARBA00010617"/>
    </source>
</evidence>
<dbReference type="PANTHER" id="PTHR24305:SF157">
    <property type="entry name" value="N-ACETYLTRYPTOPHAN 6-HYDROXYLASE IVOC-RELATED"/>
    <property type="match status" value="1"/>
</dbReference>
<dbReference type="SUPFAM" id="SSF48264">
    <property type="entry name" value="Cytochrome P450"/>
    <property type="match status" value="1"/>
</dbReference>
<dbReference type="GO" id="GO:0004497">
    <property type="term" value="F:monooxygenase activity"/>
    <property type="evidence" value="ECO:0007669"/>
    <property type="project" value="UniProtKB-KW"/>
</dbReference>
<dbReference type="Gene3D" id="1.10.630.10">
    <property type="entry name" value="Cytochrome P450"/>
    <property type="match status" value="1"/>
</dbReference>
<evidence type="ECO:0000256" key="4">
    <source>
        <dbReference type="ARBA" id="ARBA00022723"/>
    </source>
</evidence>
<feature type="region of interest" description="Disordered" evidence="8">
    <location>
        <begin position="167"/>
        <end position="188"/>
    </location>
</feature>
<gene>
    <name evidence="9" type="ORF">BO82DRAFT_288650</name>
</gene>
<comment type="cofactor">
    <cofactor evidence="1">
        <name>heme</name>
        <dbReference type="ChEBI" id="CHEBI:30413"/>
    </cofactor>
</comment>
<keyword evidence="7" id="KW-0503">Monooxygenase</keyword>
<organism evidence="9 10">
    <name type="scientific">Aspergillus uvarum CBS 121591</name>
    <dbReference type="NCBI Taxonomy" id="1448315"/>
    <lineage>
        <taxon>Eukaryota</taxon>
        <taxon>Fungi</taxon>
        <taxon>Dikarya</taxon>
        <taxon>Ascomycota</taxon>
        <taxon>Pezizomycotina</taxon>
        <taxon>Eurotiomycetes</taxon>
        <taxon>Eurotiomycetidae</taxon>
        <taxon>Eurotiales</taxon>
        <taxon>Aspergillaceae</taxon>
        <taxon>Aspergillus</taxon>
        <taxon>Aspergillus subgen. Circumdati</taxon>
    </lineage>
</organism>
<keyword evidence="3" id="KW-0349">Heme</keyword>
<dbReference type="InterPro" id="IPR036396">
    <property type="entry name" value="Cyt_P450_sf"/>
</dbReference>
<name>A0A319CV88_9EURO</name>
<evidence type="ECO:0000256" key="7">
    <source>
        <dbReference type="ARBA" id="ARBA00023033"/>
    </source>
</evidence>
<evidence type="ECO:0008006" key="11">
    <source>
        <dbReference type="Google" id="ProtNLM"/>
    </source>
</evidence>
<evidence type="ECO:0000256" key="6">
    <source>
        <dbReference type="ARBA" id="ARBA00023004"/>
    </source>
</evidence>
<reference evidence="9 10" key="1">
    <citation type="submission" date="2016-12" db="EMBL/GenBank/DDBJ databases">
        <title>The genomes of Aspergillus section Nigri reveals drivers in fungal speciation.</title>
        <authorList>
            <consortium name="DOE Joint Genome Institute"/>
            <person name="Vesth T.C."/>
            <person name="Nybo J."/>
            <person name="Theobald S."/>
            <person name="Brandl J."/>
            <person name="Frisvad J.C."/>
            <person name="Nielsen K.F."/>
            <person name="Lyhne E.K."/>
            <person name="Kogle M.E."/>
            <person name="Kuo A."/>
            <person name="Riley R."/>
            <person name="Clum A."/>
            <person name="Nolan M."/>
            <person name="Lipzen A."/>
            <person name="Salamov A."/>
            <person name="Henrissat B."/>
            <person name="Wiebenga A."/>
            <person name="De Vries R.P."/>
            <person name="Grigoriev I.V."/>
            <person name="Mortensen U.H."/>
            <person name="Andersen M.R."/>
            <person name="Baker S.E."/>
        </authorList>
    </citation>
    <scope>NUCLEOTIDE SEQUENCE [LARGE SCALE GENOMIC DNA]</scope>
    <source>
        <strain evidence="9 10">CBS 121591</strain>
    </source>
</reference>
<dbReference type="GO" id="GO:0016705">
    <property type="term" value="F:oxidoreductase activity, acting on paired donors, with incorporation or reduction of molecular oxygen"/>
    <property type="evidence" value="ECO:0007669"/>
    <property type="project" value="InterPro"/>
</dbReference>
<evidence type="ECO:0000256" key="8">
    <source>
        <dbReference type="SAM" id="MobiDB-lite"/>
    </source>
</evidence>
<feature type="non-terminal residue" evidence="9">
    <location>
        <position position="1"/>
    </location>
</feature>
<dbReference type="InterPro" id="IPR050121">
    <property type="entry name" value="Cytochrome_P450_monoxygenase"/>
</dbReference>
<accession>A0A319CV88</accession>
<evidence type="ECO:0000256" key="1">
    <source>
        <dbReference type="ARBA" id="ARBA00001971"/>
    </source>
</evidence>
<dbReference type="GO" id="GO:0005506">
    <property type="term" value="F:iron ion binding"/>
    <property type="evidence" value="ECO:0007669"/>
    <property type="project" value="InterPro"/>
</dbReference>
<dbReference type="STRING" id="1448315.A0A319CV88"/>
<keyword evidence="10" id="KW-1185">Reference proteome</keyword>
<dbReference type="GO" id="GO:0020037">
    <property type="term" value="F:heme binding"/>
    <property type="evidence" value="ECO:0007669"/>
    <property type="project" value="InterPro"/>
</dbReference>
<dbReference type="AlphaFoldDB" id="A0A319CV88"/>
<dbReference type="PANTHER" id="PTHR24305">
    <property type="entry name" value="CYTOCHROME P450"/>
    <property type="match status" value="1"/>
</dbReference>
<dbReference type="GeneID" id="37134363"/>
<dbReference type="EMBL" id="KZ821718">
    <property type="protein sequence ID" value="PYH79528.1"/>
    <property type="molecule type" value="Genomic_DNA"/>
</dbReference>
<sequence>IEAIRRLYFHPIAHIPGPRLAALTWWYEFYFDAIQPGQYVFKIQKLHRQYGPIIRVTPDEIHINDVGFLDTVYAPATARRDKYDYQLRSLRIPGGVGTTADYHLHKLRRESLTHFFSKKNILYLEGLITDKVEQLKQLTATHAHNITTKTNKTQQRVRNELLTLTHTKASAHTAAKPAGPTGKESVFDSVRDNANLPDTEGTLLALAGAESPA</sequence>
<evidence type="ECO:0000256" key="5">
    <source>
        <dbReference type="ARBA" id="ARBA00023002"/>
    </source>
</evidence>
<evidence type="ECO:0000313" key="9">
    <source>
        <dbReference type="EMBL" id="PYH79528.1"/>
    </source>
</evidence>